<name>A0ABY7XZC6_9GAMM</name>
<feature type="chain" id="PRO_5045190251" evidence="1">
    <location>
        <begin position="23"/>
        <end position="344"/>
    </location>
</feature>
<dbReference type="RefSeq" id="WP_053450735.1">
    <property type="nucleotide sequence ID" value="NZ_CP082270.1"/>
</dbReference>
<proteinExistence type="predicted"/>
<evidence type="ECO:0000256" key="1">
    <source>
        <dbReference type="SAM" id="SignalP"/>
    </source>
</evidence>
<protein>
    <submittedName>
        <fullName evidence="2">Uncharacterized protein</fullName>
    </submittedName>
</protein>
<keyword evidence="1" id="KW-0732">Signal</keyword>
<evidence type="ECO:0000313" key="2">
    <source>
        <dbReference type="EMBL" id="WDM63062.1"/>
    </source>
</evidence>
<gene>
    <name evidence="2" type="ORF">K5L94_18435</name>
</gene>
<sequence>MFPRTFHAFTLMLIASSSVADATPAGTDAQQFQQNLIAVLECRATPAVRQALGSQLRAVRYGSATERPAHLRGWRFIAADHPGIESAATRIELPAPITANGITTRELLADDLGLGMSLDAVQRERIVAEDGMQMRISTLHEPFRAWWRPASDVAAAAQAWRVIRSEGAGNRLSCDYRERYQKLDDQQAADRLREDLVAVLECRADVAAWQRFGEFWTRVSAHSPLGWPAQVRALDAPACMAREGGSRCERITLDAPITVHGLAVSSVMIEPSYASGHVAADLGVVPVDDALKAAIPGATAAGEIIWTLPAAPLQERPRERFVVRTDDGRTLMGCATSKAIHSGR</sequence>
<organism evidence="2 3">
    <name type="scientific">Stenotrophomonas forensis</name>
    <dbReference type="NCBI Taxonomy" id="2871169"/>
    <lineage>
        <taxon>Bacteria</taxon>
        <taxon>Pseudomonadati</taxon>
        <taxon>Pseudomonadota</taxon>
        <taxon>Gammaproteobacteria</taxon>
        <taxon>Lysobacterales</taxon>
        <taxon>Lysobacteraceae</taxon>
        <taxon>Stenotrophomonas</taxon>
        <taxon>Stenotrophomonas maltophilia group</taxon>
    </lineage>
</organism>
<dbReference type="EMBL" id="CP082270">
    <property type="protein sequence ID" value="WDM63062.1"/>
    <property type="molecule type" value="Genomic_DNA"/>
</dbReference>
<dbReference type="Proteomes" id="UP001216828">
    <property type="component" value="Chromosome"/>
</dbReference>
<reference evidence="2 3" key="1">
    <citation type="submission" date="2021-08" db="EMBL/GenBank/DDBJ databases">
        <title>Stenotrophomonas forensis sp. nov., isolated from contaminated viral transport media.</title>
        <authorList>
            <person name="Nguyen S.V."/>
            <person name="Edwards D."/>
            <person name="Scott S."/>
            <person name="Doss J."/>
            <person name="Merid S."/>
            <person name="Zelaya E."/>
            <person name="Maza C."/>
            <person name="Mann M."/>
            <person name="Hamilton B."/>
            <person name="Blackwell R."/>
            <person name="Tran A."/>
            <person name="Hauser J."/>
        </authorList>
    </citation>
    <scope>NUCLEOTIDE SEQUENCE [LARGE SCALE GENOMIC DNA]</scope>
    <source>
        <strain evidence="2 3">DFS-20110405</strain>
    </source>
</reference>
<feature type="signal peptide" evidence="1">
    <location>
        <begin position="1"/>
        <end position="22"/>
    </location>
</feature>
<keyword evidence="3" id="KW-1185">Reference proteome</keyword>
<evidence type="ECO:0000313" key="3">
    <source>
        <dbReference type="Proteomes" id="UP001216828"/>
    </source>
</evidence>
<accession>A0ABY7XZC6</accession>